<dbReference type="InterPro" id="IPR009057">
    <property type="entry name" value="Homeodomain-like_sf"/>
</dbReference>
<proteinExistence type="predicted"/>
<evidence type="ECO:0000259" key="5">
    <source>
        <dbReference type="PROSITE" id="PS01124"/>
    </source>
</evidence>
<dbReference type="Pfam" id="PF12833">
    <property type="entry name" value="HTH_18"/>
    <property type="match status" value="1"/>
</dbReference>
<organism evidence="7 8">
    <name type="scientific">Cohnella hashimotonis</name>
    <dbReference type="NCBI Taxonomy" id="2826895"/>
    <lineage>
        <taxon>Bacteria</taxon>
        <taxon>Bacillati</taxon>
        <taxon>Bacillota</taxon>
        <taxon>Bacilli</taxon>
        <taxon>Bacillales</taxon>
        <taxon>Paenibacillaceae</taxon>
        <taxon>Cohnella</taxon>
    </lineage>
</organism>
<dbReference type="PRINTS" id="PR00032">
    <property type="entry name" value="HTHARAC"/>
</dbReference>
<dbReference type="Proteomes" id="UP001161691">
    <property type="component" value="Unassembled WGS sequence"/>
</dbReference>
<evidence type="ECO:0000256" key="4">
    <source>
        <dbReference type="PROSITE-ProRule" id="PRU00169"/>
    </source>
</evidence>
<dbReference type="PANTHER" id="PTHR43280">
    <property type="entry name" value="ARAC-FAMILY TRANSCRIPTIONAL REGULATOR"/>
    <property type="match status" value="1"/>
</dbReference>
<dbReference type="Gene3D" id="3.40.50.2300">
    <property type="match status" value="1"/>
</dbReference>
<dbReference type="InterPro" id="IPR018062">
    <property type="entry name" value="HTH_AraC-typ_CS"/>
</dbReference>
<dbReference type="SMART" id="SM00342">
    <property type="entry name" value="HTH_ARAC"/>
    <property type="match status" value="1"/>
</dbReference>
<evidence type="ECO:0000256" key="2">
    <source>
        <dbReference type="ARBA" id="ARBA00023125"/>
    </source>
</evidence>
<accession>A0ABT6TQD8</accession>
<dbReference type="PROSITE" id="PS01124">
    <property type="entry name" value="HTH_ARAC_FAMILY_2"/>
    <property type="match status" value="1"/>
</dbReference>
<feature type="domain" description="HTH araC/xylS-type" evidence="5">
    <location>
        <begin position="443"/>
        <end position="542"/>
    </location>
</feature>
<dbReference type="InterPro" id="IPR001789">
    <property type="entry name" value="Sig_transdc_resp-reg_receiver"/>
</dbReference>
<dbReference type="SMART" id="SM00448">
    <property type="entry name" value="REC"/>
    <property type="match status" value="1"/>
</dbReference>
<dbReference type="InterPro" id="IPR011006">
    <property type="entry name" value="CheY-like_superfamily"/>
</dbReference>
<evidence type="ECO:0000259" key="6">
    <source>
        <dbReference type="PROSITE" id="PS50110"/>
    </source>
</evidence>
<evidence type="ECO:0000256" key="3">
    <source>
        <dbReference type="ARBA" id="ARBA00023163"/>
    </source>
</evidence>
<keyword evidence="2" id="KW-0238">DNA-binding</keyword>
<feature type="modified residue" description="4-aspartylphosphate" evidence="4">
    <location>
        <position position="55"/>
    </location>
</feature>
<gene>
    <name evidence="7" type="ORF">KB449_26050</name>
</gene>
<dbReference type="SUPFAM" id="SSF46689">
    <property type="entry name" value="Homeodomain-like"/>
    <property type="match status" value="1"/>
</dbReference>
<dbReference type="InterPro" id="IPR018060">
    <property type="entry name" value="HTH_AraC"/>
</dbReference>
<keyword evidence="8" id="KW-1185">Reference proteome</keyword>
<reference evidence="7" key="1">
    <citation type="submission" date="2023-04" db="EMBL/GenBank/DDBJ databases">
        <title>Comparative genomic analysis of Cohnella hashimotonis sp. nov., isolated from the International Space Station.</title>
        <authorList>
            <person name="Venkateswaran K."/>
            <person name="Simpson A."/>
        </authorList>
    </citation>
    <scope>NUCLEOTIDE SEQUENCE</scope>
    <source>
        <strain evidence="7">F6_2S_P_1</strain>
    </source>
</reference>
<dbReference type="SUPFAM" id="SSF52172">
    <property type="entry name" value="CheY-like"/>
    <property type="match status" value="1"/>
</dbReference>
<comment type="caution">
    <text evidence="7">The sequence shown here is derived from an EMBL/GenBank/DDBJ whole genome shotgun (WGS) entry which is preliminary data.</text>
</comment>
<evidence type="ECO:0000313" key="8">
    <source>
        <dbReference type="Proteomes" id="UP001161691"/>
    </source>
</evidence>
<dbReference type="InterPro" id="IPR020449">
    <property type="entry name" value="Tscrpt_reg_AraC-type_HTH"/>
</dbReference>
<sequence>MYNVLIVDDEAVQREYLREVIPSLDPRFTVAGEAADGEEALAWLAAHAADVLVTDIKMPVMDGLALCRIAYEQYPRMRRVILSGHEEFEYVREALVYKAEQYLLKPPGREAVRLLFAGLADDLERERGDARALRGLQSLSEEGRMQVGRRLLQALIAGAEAEIGTLFPLAYRMKIPLFEGEGLLLLLAIDESSMREQGVAPHERSLFDYILNQVTAELAQSTALAWTLFDSRERTAVLLSGTDPQALSAGAEALFGKIRQTMRDTAGLTLTGGASSLIEDVQQLDAAYAEAHAAVCRKYLEGGDTLYASGDGANSAADAFDTLVQAASAELSDPYGDRRAAYGRPALDALLPNGRKLDAACAYGLVAALLGELQRLAGGKRHSGQWAAAWQALDRAIPAGNPAVWTATALADACRSALAPLTAAGADPEPRPAFEAAERQLALNIRAYIDANYAEPISLALLSDKFRASQQHISTIFHKHAGTPYIRYMTRVRMDNAARLLSAHPDMKIFEVAERTGYANVKHFSYVFKKHFGVTPGEYGARE</sequence>
<feature type="domain" description="Response regulatory" evidence="6">
    <location>
        <begin position="3"/>
        <end position="120"/>
    </location>
</feature>
<keyword evidence="3" id="KW-0804">Transcription</keyword>
<dbReference type="PROSITE" id="PS50110">
    <property type="entry name" value="RESPONSE_REGULATORY"/>
    <property type="match status" value="1"/>
</dbReference>
<evidence type="ECO:0000256" key="1">
    <source>
        <dbReference type="ARBA" id="ARBA00023015"/>
    </source>
</evidence>
<dbReference type="Pfam" id="PF00072">
    <property type="entry name" value="Response_reg"/>
    <property type="match status" value="1"/>
</dbReference>
<dbReference type="PANTHER" id="PTHR43280:SF2">
    <property type="entry name" value="HTH-TYPE TRANSCRIPTIONAL REGULATOR EXSA"/>
    <property type="match status" value="1"/>
</dbReference>
<keyword evidence="4" id="KW-0597">Phosphoprotein</keyword>
<dbReference type="CDD" id="cd17536">
    <property type="entry name" value="REC_YesN-like"/>
    <property type="match status" value="1"/>
</dbReference>
<dbReference type="Gene3D" id="1.10.10.60">
    <property type="entry name" value="Homeodomain-like"/>
    <property type="match status" value="2"/>
</dbReference>
<dbReference type="RefSeq" id="WP_282911158.1">
    <property type="nucleotide sequence ID" value="NZ_JAGRPV010000001.1"/>
</dbReference>
<dbReference type="PROSITE" id="PS00041">
    <property type="entry name" value="HTH_ARAC_FAMILY_1"/>
    <property type="match status" value="1"/>
</dbReference>
<dbReference type="EMBL" id="JAGRPV010000001">
    <property type="protein sequence ID" value="MDI4648443.1"/>
    <property type="molecule type" value="Genomic_DNA"/>
</dbReference>
<name>A0ABT6TQD8_9BACL</name>
<protein>
    <submittedName>
        <fullName evidence="7">Response regulator</fullName>
    </submittedName>
</protein>
<keyword evidence="1" id="KW-0805">Transcription regulation</keyword>
<evidence type="ECO:0000313" key="7">
    <source>
        <dbReference type="EMBL" id="MDI4648443.1"/>
    </source>
</evidence>